<name>I0YIT7_COCSC</name>
<evidence type="ECO:0000313" key="5">
    <source>
        <dbReference type="Proteomes" id="UP000007264"/>
    </source>
</evidence>
<dbReference type="InterPro" id="IPR002110">
    <property type="entry name" value="Ankyrin_rpt"/>
</dbReference>
<dbReference type="GeneID" id="17036164"/>
<keyword evidence="5" id="KW-1185">Reference proteome</keyword>
<dbReference type="PROSITE" id="PS50297">
    <property type="entry name" value="ANK_REP_REGION"/>
    <property type="match status" value="1"/>
</dbReference>
<feature type="repeat" description="ANK" evidence="3">
    <location>
        <begin position="17"/>
        <end position="50"/>
    </location>
</feature>
<sequence>MVAGADPKIPFPYGGLDKYTVLHFESYDGNRHGLVADLVRAGADVNQKDDRGYTPLHSAANNSQDATCLTNLKSYPANATVQFFGAAPTLEYLVAQGGNPNAPANDGTKPIDIVPKPDTGNLADGAVWMSGTCKATYDYLKSVSAAASGPSG</sequence>
<comment type="caution">
    <text evidence="4">The sequence shown here is derived from an EMBL/GenBank/DDBJ whole genome shotgun (WGS) entry which is preliminary data.</text>
</comment>
<dbReference type="InterPro" id="IPR036770">
    <property type="entry name" value="Ankyrin_rpt-contain_sf"/>
</dbReference>
<dbReference type="Gene3D" id="1.25.40.20">
    <property type="entry name" value="Ankyrin repeat-containing domain"/>
    <property type="match status" value="1"/>
</dbReference>
<dbReference type="PROSITE" id="PS50088">
    <property type="entry name" value="ANK_REPEAT"/>
    <property type="match status" value="1"/>
</dbReference>
<dbReference type="Proteomes" id="UP000007264">
    <property type="component" value="Unassembled WGS sequence"/>
</dbReference>
<proteinExistence type="predicted"/>
<dbReference type="KEGG" id="csl:COCSUDRAFT_83607"/>
<evidence type="ECO:0000313" key="4">
    <source>
        <dbReference type="EMBL" id="EIE18306.1"/>
    </source>
</evidence>
<dbReference type="EMBL" id="AGSI01000025">
    <property type="protein sequence ID" value="EIE18306.1"/>
    <property type="molecule type" value="Genomic_DNA"/>
</dbReference>
<dbReference type="RefSeq" id="XP_005642850.1">
    <property type="nucleotide sequence ID" value="XM_005642793.1"/>
</dbReference>
<keyword evidence="1" id="KW-0677">Repeat</keyword>
<dbReference type="AlphaFoldDB" id="I0YIT7"/>
<evidence type="ECO:0000256" key="2">
    <source>
        <dbReference type="ARBA" id="ARBA00023043"/>
    </source>
</evidence>
<dbReference type="PANTHER" id="PTHR24171">
    <property type="entry name" value="ANKYRIN REPEAT DOMAIN-CONTAINING PROTEIN 39-RELATED"/>
    <property type="match status" value="1"/>
</dbReference>
<dbReference type="SUPFAM" id="SSF48403">
    <property type="entry name" value="Ankyrin repeat"/>
    <property type="match status" value="1"/>
</dbReference>
<dbReference type="SMART" id="SM00248">
    <property type="entry name" value="ANK"/>
    <property type="match status" value="2"/>
</dbReference>
<evidence type="ECO:0000256" key="1">
    <source>
        <dbReference type="ARBA" id="ARBA00022737"/>
    </source>
</evidence>
<accession>I0YIT7</accession>
<protein>
    <submittedName>
        <fullName evidence="4">Uncharacterized protein</fullName>
    </submittedName>
</protein>
<dbReference type="STRING" id="574566.I0YIT7"/>
<evidence type="ECO:0000256" key="3">
    <source>
        <dbReference type="PROSITE-ProRule" id="PRU00023"/>
    </source>
</evidence>
<keyword evidence="2 3" id="KW-0040">ANK repeat</keyword>
<dbReference type="OrthoDB" id="539213at2759"/>
<reference evidence="4 5" key="1">
    <citation type="journal article" date="2012" name="Genome Biol.">
        <title>The genome of the polar eukaryotic microalga coccomyxa subellipsoidea reveals traits of cold adaptation.</title>
        <authorList>
            <person name="Blanc G."/>
            <person name="Agarkova I."/>
            <person name="Grimwood J."/>
            <person name="Kuo A."/>
            <person name="Brueggeman A."/>
            <person name="Dunigan D."/>
            <person name="Gurnon J."/>
            <person name="Ladunga I."/>
            <person name="Lindquist E."/>
            <person name="Lucas S."/>
            <person name="Pangilinan J."/>
            <person name="Proschold T."/>
            <person name="Salamov A."/>
            <person name="Schmutz J."/>
            <person name="Weeks D."/>
            <person name="Yamada T."/>
            <person name="Claverie J.M."/>
            <person name="Grigoriev I."/>
            <person name="Van Etten J."/>
            <person name="Lomsadze A."/>
            <person name="Borodovsky M."/>
        </authorList>
    </citation>
    <scope>NUCLEOTIDE SEQUENCE [LARGE SCALE GENOMIC DNA]</scope>
    <source>
        <strain evidence="4 5">C-169</strain>
    </source>
</reference>
<gene>
    <name evidence="4" type="ORF">COCSUDRAFT_83607</name>
</gene>
<organism evidence="4 5">
    <name type="scientific">Coccomyxa subellipsoidea (strain C-169)</name>
    <name type="common">Green microalga</name>
    <dbReference type="NCBI Taxonomy" id="574566"/>
    <lineage>
        <taxon>Eukaryota</taxon>
        <taxon>Viridiplantae</taxon>
        <taxon>Chlorophyta</taxon>
        <taxon>core chlorophytes</taxon>
        <taxon>Trebouxiophyceae</taxon>
        <taxon>Trebouxiophyceae incertae sedis</taxon>
        <taxon>Coccomyxaceae</taxon>
        <taxon>Coccomyxa</taxon>
        <taxon>Coccomyxa subellipsoidea</taxon>
    </lineage>
</organism>